<dbReference type="SUPFAM" id="SSF56317">
    <property type="entry name" value="Carbon-nitrogen hydrolase"/>
    <property type="match status" value="1"/>
</dbReference>
<dbReference type="InterPro" id="IPR003010">
    <property type="entry name" value="C-N_Hydrolase"/>
</dbReference>
<dbReference type="InterPro" id="IPR036526">
    <property type="entry name" value="C-N_Hydrolase_sf"/>
</dbReference>
<dbReference type="EMBL" id="CP026993">
    <property type="protein sequence ID" value="QLH03097.1"/>
    <property type="molecule type" value="Genomic_DNA"/>
</dbReference>
<evidence type="ECO:0000313" key="3">
    <source>
        <dbReference type="Proteomes" id="UP000509771"/>
    </source>
</evidence>
<dbReference type="RefSeq" id="WP_179360202.1">
    <property type="nucleotide sequence ID" value="NZ_CP026993.1"/>
</dbReference>
<dbReference type="Gene3D" id="3.60.110.10">
    <property type="entry name" value="Carbon-nitrogen hydrolase"/>
    <property type="match status" value="1"/>
</dbReference>
<dbReference type="Pfam" id="PF00795">
    <property type="entry name" value="CN_hydrolase"/>
    <property type="match status" value="1"/>
</dbReference>
<proteinExistence type="predicted"/>
<reference evidence="2 3" key="1">
    <citation type="submission" date="2018-02" db="EMBL/GenBank/DDBJ databases">
        <title>Complete genome of Nitrosopumilus cobalaminigenes HCA1.</title>
        <authorList>
            <person name="Qin W."/>
            <person name="Zheng Y."/>
            <person name="Stahl D.A."/>
        </authorList>
    </citation>
    <scope>NUCLEOTIDE SEQUENCE [LARGE SCALE GENOMIC DNA]</scope>
    <source>
        <strain evidence="2 3">HCA1</strain>
    </source>
</reference>
<keyword evidence="2" id="KW-0378">Hydrolase</keyword>
<dbReference type="GO" id="GO:0016787">
    <property type="term" value="F:hydrolase activity"/>
    <property type="evidence" value="ECO:0007669"/>
    <property type="project" value="UniProtKB-KW"/>
</dbReference>
<evidence type="ECO:0000313" key="2">
    <source>
        <dbReference type="EMBL" id="QLH03097.1"/>
    </source>
</evidence>
<dbReference type="PROSITE" id="PS50263">
    <property type="entry name" value="CN_HYDROLASE"/>
    <property type="match status" value="1"/>
</dbReference>
<dbReference type="InterPro" id="IPR001110">
    <property type="entry name" value="UPF0012_CS"/>
</dbReference>
<evidence type="ECO:0000259" key="1">
    <source>
        <dbReference type="PROSITE" id="PS50263"/>
    </source>
</evidence>
<dbReference type="KEGG" id="ncl:C5F47_05810"/>
<feature type="domain" description="CN hydrolase" evidence="1">
    <location>
        <begin position="2"/>
        <end position="227"/>
    </location>
</feature>
<gene>
    <name evidence="2" type="ORF">C5F47_05810</name>
</gene>
<sequence>MVKLGLIQTKSQSTNQKGIAQVSNILKKLGRTGTDVVCLPEQWLKNNEISDFDAEFSEFKKIAKEFSMTVIPGAFYEITKTKTSIVSPIIGPKGEIIGKQEKIHPFDYERDNVKPGKEAKIFDTACKFGVIICYDMVFPKVANTFVKKGAQVLFSPSRIVRRGIEPWQMYVQVRALENRIPILAANVENHRYGGNSLIIDLTENNKVMTTKIMKLNGECGTSKEFDLKKYEKSREIRFSDSNKFQ</sequence>
<dbReference type="PANTHER" id="PTHR23088:SF27">
    <property type="entry name" value="DEAMINATED GLUTATHIONE AMIDASE"/>
    <property type="match status" value="1"/>
</dbReference>
<organism evidence="2 3">
    <name type="scientific">Nitrosopumilus cobalaminigenes</name>
    <dbReference type="NCBI Taxonomy" id="1470066"/>
    <lineage>
        <taxon>Archaea</taxon>
        <taxon>Nitrososphaerota</taxon>
        <taxon>Nitrososphaeria</taxon>
        <taxon>Nitrosopumilales</taxon>
        <taxon>Nitrosopumilaceae</taxon>
        <taxon>Nitrosopumilus</taxon>
    </lineage>
</organism>
<dbReference type="PROSITE" id="PS01227">
    <property type="entry name" value="UPF0012"/>
    <property type="match status" value="1"/>
</dbReference>
<name>A0A7D5R1B1_9ARCH</name>
<dbReference type="OrthoDB" id="41015at2157"/>
<keyword evidence="3" id="KW-1185">Reference proteome</keyword>
<protein>
    <submittedName>
        <fullName evidence="2">Carbon-nitrogen hydrolase family protein</fullName>
    </submittedName>
</protein>
<dbReference type="Proteomes" id="UP000509771">
    <property type="component" value="Chromosome"/>
</dbReference>
<dbReference type="GeneID" id="56059541"/>
<accession>A0A7D5R1B1</accession>
<dbReference type="AlphaFoldDB" id="A0A7D5R1B1"/>
<dbReference type="PANTHER" id="PTHR23088">
    <property type="entry name" value="NITRILASE-RELATED"/>
    <property type="match status" value="1"/>
</dbReference>
<dbReference type="CDD" id="cd07197">
    <property type="entry name" value="nitrilase"/>
    <property type="match status" value="1"/>
</dbReference>